<keyword evidence="2" id="KW-1185">Reference proteome</keyword>
<reference evidence="1" key="1">
    <citation type="submission" date="2020-11" db="EMBL/GenBank/DDBJ databases">
        <authorList>
            <consortium name="DOE Joint Genome Institute"/>
            <person name="Ahrendt S."/>
            <person name="Riley R."/>
            <person name="Andreopoulos W."/>
            <person name="Labutti K."/>
            <person name="Pangilinan J."/>
            <person name="Ruiz-Duenas F.J."/>
            <person name="Barrasa J.M."/>
            <person name="Sanchez-Garcia M."/>
            <person name="Camarero S."/>
            <person name="Miyauchi S."/>
            <person name="Serrano A."/>
            <person name="Linde D."/>
            <person name="Babiker R."/>
            <person name="Drula E."/>
            <person name="Ayuso-Fernandez I."/>
            <person name="Pacheco R."/>
            <person name="Padilla G."/>
            <person name="Ferreira P."/>
            <person name="Barriuso J."/>
            <person name="Kellner H."/>
            <person name="Castanera R."/>
            <person name="Alfaro M."/>
            <person name="Ramirez L."/>
            <person name="Pisabarro A.G."/>
            <person name="Kuo A."/>
            <person name="Tritt A."/>
            <person name="Lipzen A."/>
            <person name="He G."/>
            <person name="Yan M."/>
            <person name="Ng V."/>
            <person name="Cullen D."/>
            <person name="Martin F."/>
            <person name="Rosso M.-N."/>
            <person name="Henrissat B."/>
            <person name="Hibbett D."/>
            <person name="Martinez A.T."/>
            <person name="Grigoriev I.V."/>
        </authorList>
    </citation>
    <scope>NUCLEOTIDE SEQUENCE</scope>
    <source>
        <strain evidence="1">AH 40177</strain>
    </source>
</reference>
<gene>
    <name evidence="1" type="ORF">BDP27DRAFT_1419538</name>
</gene>
<sequence>MAPKLLSPLTLQSSVLSHKLLSLTTPIPEFLQSLHANMARLSLDVPEAVDSDTLAGFCNPESCVAPNIPADQLWEEGVNHKMHTFQGKSEEEMRSLVQQGPKGIEAFYNSRYFVAEQGLNEVMFESGIEQLNHAMKATGLMEMDPAYQTTENIIDSTHSASNTSPPPDIIDLTPESPPKITQFVHYSHAPRPEM</sequence>
<comment type="caution">
    <text evidence="1">The sequence shown here is derived from an EMBL/GenBank/DDBJ whole genome shotgun (WGS) entry which is preliminary data.</text>
</comment>
<protein>
    <submittedName>
        <fullName evidence="1">Uncharacterized protein</fullName>
    </submittedName>
</protein>
<evidence type="ECO:0000313" key="2">
    <source>
        <dbReference type="Proteomes" id="UP000772434"/>
    </source>
</evidence>
<organism evidence="1 2">
    <name type="scientific">Rhodocollybia butyracea</name>
    <dbReference type="NCBI Taxonomy" id="206335"/>
    <lineage>
        <taxon>Eukaryota</taxon>
        <taxon>Fungi</taxon>
        <taxon>Dikarya</taxon>
        <taxon>Basidiomycota</taxon>
        <taxon>Agaricomycotina</taxon>
        <taxon>Agaricomycetes</taxon>
        <taxon>Agaricomycetidae</taxon>
        <taxon>Agaricales</taxon>
        <taxon>Marasmiineae</taxon>
        <taxon>Omphalotaceae</taxon>
        <taxon>Rhodocollybia</taxon>
    </lineage>
</organism>
<proteinExistence type="predicted"/>
<evidence type="ECO:0000313" key="1">
    <source>
        <dbReference type="EMBL" id="KAF9071007.1"/>
    </source>
</evidence>
<name>A0A9P5PYU6_9AGAR</name>
<dbReference type="Proteomes" id="UP000772434">
    <property type="component" value="Unassembled WGS sequence"/>
</dbReference>
<dbReference type="AlphaFoldDB" id="A0A9P5PYU6"/>
<dbReference type="EMBL" id="JADNRY010000036">
    <property type="protein sequence ID" value="KAF9071007.1"/>
    <property type="molecule type" value="Genomic_DNA"/>
</dbReference>
<accession>A0A9P5PYU6</accession>